<evidence type="ECO:0000256" key="1">
    <source>
        <dbReference type="SAM" id="MobiDB-lite"/>
    </source>
</evidence>
<dbReference type="Gramene" id="TraesCS6A02G138700.1">
    <property type="protein sequence ID" value="TraesCS6A02G138700.1"/>
    <property type="gene ID" value="TraesCS6A02G138700"/>
</dbReference>
<evidence type="ECO:0000313" key="2">
    <source>
        <dbReference type="EnsemblPlants" id="TraesCS6A02G138700.1"/>
    </source>
</evidence>
<proteinExistence type="predicted"/>
<dbReference type="OMA" id="RCPEDQD"/>
<reference evidence="2" key="2">
    <citation type="submission" date="2018-10" db="UniProtKB">
        <authorList>
            <consortium name="EnsemblPlants"/>
        </authorList>
    </citation>
    <scope>IDENTIFICATION</scope>
</reference>
<evidence type="ECO:0000313" key="3">
    <source>
        <dbReference type="Proteomes" id="UP000019116"/>
    </source>
</evidence>
<sequence>MTFDPARSRGINLPSARSGDAGHREPLLCHRLLAAAHRGPCVASFRTIKTGKIDYMDAKYHDTEDPDFTKNQYSMTLRMRQVRLHKNAKYPSCWQDPQVRPQTIDFSWTVYNYCRAEDVGFVKYLSEDETYTATTTKIETNKSEDASTTPDHAR</sequence>
<keyword evidence="3" id="KW-1185">Reference proteome</keyword>
<accession>A0A3B6NNT4</accession>
<dbReference type="EnsemblPlants" id="TraesCS6A02G138700.1">
    <property type="protein sequence ID" value="TraesCS6A02G138700.1"/>
    <property type="gene ID" value="TraesCS6A02G138700"/>
</dbReference>
<dbReference type="Proteomes" id="UP000019116">
    <property type="component" value="Chromosome 6A"/>
</dbReference>
<reference evidence="2" key="1">
    <citation type="submission" date="2018-08" db="EMBL/GenBank/DDBJ databases">
        <authorList>
            <person name="Rossello M."/>
        </authorList>
    </citation>
    <scope>NUCLEOTIDE SEQUENCE [LARGE SCALE GENOMIC DNA]</scope>
    <source>
        <strain evidence="2">cv. Chinese Spring</strain>
    </source>
</reference>
<organism evidence="2">
    <name type="scientific">Triticum aestivum</name>
    <name type="common">Wheat</name>
    <dbReference type="NCBI Taxonomy" id="4565"/>
    <lineage>
        <taxon>Eukaryota</taxon>
        <taxon>Viridiplantae</taxon>
        <taxon>Streptophyta</taxon>
        <taxon>Embryophyta</taxon>
        <taxon>Tracheophyta</taxon>
        <taxon>Spermatophyta</taxon>
        <taxon>Magnoliopsida</taxon>
        <taxon>Liliopsida</taxon>
        <taxon>Poales</taxon>
        <taxon>Poaceae</taxon>
        <taxon>BOP clade</taxon>
        <taxon>Pooideae</taxon>
        <taxon>Triticodae</taxon>
        <taxon>Triticeae</taxon>
        <taxon>Triticinae</taxon>
        <taxon>Triticum</taxon>
    </lineage>
</organism>
<feature type="region of interest" description="Disordered" evidence="1">
    <location>
        <begin position="1"/>
        <end position="22"/>
    </location>
</feature>
<dbReference type="Gramene" id="TraesCS6A03G0329100.1">
    <property type="protein sequence ID" value="TraesCS6A03G0329100.1.CDS"/>
    <property type="gene ID" value="TraesCS6A03G0329100"/>
</dbReference>
<dbReference type="AlphaFoldDB" id="A0A3B6NNT4"/>
<protein>
    <submittedName>
        <fullName evidence="2">Uncharacterized protein</fullName>
    </submittedName>
</protein>
<name>A0A3B6NNT4_WHEAT</name>